<evidence type="ECO:0000256" key="1">
    <source>
        <dbReference type="SAM" id="MobiDB-lite"/>
    </source>
</evidence>
<dbReference type="GO" id="GO:0005085">
    <property type="term" value="F:guanyl-nucleotide exchange factor activity"/>
    <property type="evidence" value="ECO:0007669"/>
    <property type="project" value="TreeGrafter"/>
</dbReference>
<dbReference type="InterPro" id="IPR051553">
    <property type="entry name" value="Ran_GTPase-activating"/>
</dbReference>
<dbReference type="InterPro" id="IPR009091">
    <property type="entry name" value="RCC1/BLIP-II"/>
</dbReference>
<feature type="region of interest" description="Disordered" evidence="1">
    <location>
        <begin position="121"/>
        <end position="151"/>
    </location>
</feature>
<dbReference type="GO" id="GO:0005737">
    <property type="term" value="C:cytoplasm"/>
    <property type="evidence" value="ECO:0007669"/>
    <property type="project" value="TreeGrafter"/>
</dbReference>
<keyword evidence="2" id="KW-0472">Membrane</keyword>
<dbReference type="EMBL" id="JACRUO010000001">
    <property type="protein sequence ID" value="MBD3689766.1"/>
    <property type="molecule type" value="Genomic_DNA"/>
</dbReference>
<dbReference type="PANTHER" id="PTHR45982:SF1">
    <property type="entry name" value="REGULATOR OF CHROMOSOME CONDENSATION"/>
    <property type="match status" value="1"/>
</dbReference>
<protein>
    <submittedName>
        <fullName evidence="3">Uncharacterized protein</fullName>
    </submittedName>
</protein>
<feature type="transmembrane region" description="Helical" evidence="2">
    <location>
        <begin position="161"/>
        <end position="182"/>
    </location>
</feature>
<dbReference type="Proteomes" id="UP000627538">
    <property type="component" value="Unassembled WGS sequence"/>
</dbReference>
<feature type="region of interest" description="Disordered" evidence="1">
    <location>
        <begin position="64"/>
        <end position="88"/>
    </location>
</feature>
<dbReference type="AlphaFoldDB" id="A0A8I0KNY0"/>
<gene>
    <name evidence="3" type="ORF">H8R10_05940</name>
</gene>
<proteinExistence type="predicted"/>
<evidence type="ECO:0000313" key="4">
    <source>
        <dbReference type="Proteomes" id="UP000627538"/>
    </source>
</evidence>
<feature type="compositionally biased region" description="Polar residues" evidence="1">
    <location>
        <begin position="70"/>
        <end position="80"/>
    </location>
</feature>
<keyword evidence="2" id="KW-0812">Transmembrane</keyword>
<dbReference type="Gene3D" id="2.130.10.30">
    <property type="entry name" value="Regulator of chromosome condensation 1/beta-lactamase-inhibitor protein II"/>
    <property type="match status" value="1"/>
</dbReference>
<dbReference type="SUPFAM" id="SSF50985">
    <property type="entry name" value="RCC1/BLIP-II"/>
    <property type="match status" value="1"/>
</dbReference>
<reference evidence="3 4" key="1">
    <citation type="submission" date="2020-08" db="EMBL/GenBank/DDBJ databases">
        <title>Winkia gen. nov., sp. nov., isolated from faeces of the Anser albifrons in China.</title>
        <authorList>
            <person name="Liu Q."/>
        </authorList>
    </citation>
    <scope>NUCLEOTIDE SEQUENCE [LARGE SCALE GENOMIC DNA]</scope>
    <source>
        <strain evidence="3 4">C62</strain>
    </source>
</reference>
<evidence type="ECO:0000256" key="2">
    <source>
        <dbReference type="SAM" id="Phobius"/>
    </source>
</evidence>
<comment type="caution">
    <text evidence="3">The sequence shown here is derived from an EMBL/GenBank/DDBJ whole genome shotgun (WGS) entry which is preliminary data.</text>
</comment>
<organism evidence="3 4">
    <name type="scientific">Nanchangia anserum</name>
    <dbReference type="NCBI Taxonomy" id="2692125"/>
    <lineage>
        <taxon>Bacteria</taxon>
        <taxon>Bacillati</taxon>
        <taxon>Actinomycetota</taxon>
        <taxon>Actinomycetes</taxon>
        <taxon>Actinomycetales</taxon>
        <taxon>Actinomycetaceae</taxon>
        <taxon>Nanchangia</taxon>
    </lineage>
</organism>
<sequence>MYATITETPTGFGCTLQDHPTTLAPSITTPPELIHTLLTLAANLSDTITTDCPGPAGMIRYYLHPDGSVESDTNPRETTPTPAPDGWQQAATALGITPHAPASDGINTASDAATTKLLPTQHTTPAQPSTTPPALEATWQTPPSDMPEYTPAAKASTVKKIAAAAVGGLAIAGVIAVGVLTLTPQADSTPKTPTVAASSRQVGASARGNYVCYPGKDGKGLTCQGMNDHAQTGDTNISESATSQISAFNGKKITALSTATASACAASGGTVVCWGNSLTEDKPTPPTPVEGITTKTPITSLSVGVDHACASNGTSVWCWGQNTLGQTTSTTPAAALVKLPAHKPISELATDGYTTYATCSDGAIIGWGNNGYHQLPATGPTAPPTVLNP</sequence>
<keyword evidence="4" id="KW-1185">Reference proteome</keyword>
<name>A0A8I0KNY0_9ACTO</name>
<dbReference type="PANTHER" id="PTHR45982">
    <property type="entry name" value="REGULATOR OF CHROMOSOME CONDENSATION"/>
    <property type="match status" value="1"/>
</dbReference>
<evidence type="ECO:0000313" key="3">
    <source>
        <dbReference type="EMBL" id="MBD3689766.1"/>
    </source>
</evidence>
<feature type="compositionally biased region" description="Low complexity" evidence="1">
    <location>
        <begin position="121"/>
        <end position="134"/>
    </location>
</feature>
<dbReference type="RefSeq" id="WP_191071790.1">
    <property type="nucleotide sequence ID" value="NZ_JACRUO010000001.1"/>
</dbReference>
<keyword evidence="2" id="KW-1133">Transmembrane helix</keyword>
<accession>A0A8I0KNY0</accession>